<dbReference type="EC" id="3.4.17.19" evidence="1"/>
<dbReference type="Gene3D" id="1.10.1370.30">
    <property type="match status" value="1"/>
</dbReference>
<keyword evidence="1 4" id="KW-0121">Carboxypeptidase</keyword>
<reference evidence="5" key="1">
    <citation type="submission" date="2012-02" db="EMBL/GenBank/DDBJ databases">
        <title>Complete sequence of Mesorhizobium australicum WSM2073.</title>
        <authorList>
            <person name="Lucas S."/>
            <person name="Han J."/>
            <person name="Lapidus A."/>
            <person name="Cheng J.-F."/>
            <person name="Goodwin L."/>
            <person name="Pitluck S."/>
            <person name="Peters L."/>
            <person name="Gu W."/>
            <person name="Detter J.C."/>
            <person name="Han C."/>
            <person name="Tapia R."/>
            <person name="Land M."/>
            <person name="Hauser L."/>
            <person name="Kyrpides N."/>
            <person name="Ivanova N."/>
            <person name="Pagani I."/>
            <person name="Reeve W.G."/>
            <person name="Howieson J.G."/>
            <person name="Tiwari R.P."/>
            <person name="O'Hara G.W."/>
            <person name="Atkins C.A."/>
            <person name="Ronson C.W."/>
            <person name="Nandasena K.G."/>
            <person name="Woyke T."/>
        </authorList>
    </citation>
    <scope>NUCLEOTIDE SEQUENCE [LARGE SCALE GENOMIC DNA]</scope>
    <source>
        <strain evidence="5">LMG 24608 / HAMBI 3006 / WSM2073</strain>
    </source>
</reference>
<evidence type="ECO:0000256" key="1">
    <source>
        <dbReference type="PIRNR" id="PIRNR006615"/>
    </source>
</evidence>
<keyword evidence="1" id="KW-0645">Protease</keyword>
<dbReference type="PROSITE" id="PS52034">
    <property type="entry name" value="PEPTIDASE_M32"/>
    <property type="match status" value="1"/>
</dbReference>
<evidence type="ECO:0000313" key="4">
    <source>
        <dbReference type="EMBL" id="AGB43773.1"/>
    </source>
</evidence>
<keyword evidence="1" id="KW-0378">Hydrolase</keyword>
<feature type="binding site" evidence="2">
    <location>
        <position position="285"/>
    </location>
    <ligand>
        <name>Zn(2+)</name>
        <dbReference type="ChEBI" id="CHEBI:29105"/>
        <note>catalytic</note>
    </ligand>
</feature>
<keyword evidence="1" id="KW-0482">Metalloprotease</keyword>
<sequence>MLLRWCLFAPSPTTEAAMSFHKLDDLGRKLEALEHALAILGADEATHMAVGGGEKRAKAMAALAGMYHTRATAPEIPDWIAAAEGEELDDEQRAALAELRRQYTNLTCLPVEFVERQTTARMRCEQLWRALRAKNDWAGFQPALEGVVALVRDEAALRSDVLGLAPYDALMEQYDPGNRTADITPVFADLKAFLKGFMPEALAIQEARLRKHPLKPLSGTYAIDRQRELGLAMMAAVGFDLTHGSLSVSHHPFCGGVPSDVRITTRYKTSDFLSALMGVLHETGHALYEQNLPKAWAHWPLGKARGMAVHESQSLFVEKQIGRNPAFWRWALPVVEKHLGEAWSLDDILPHVHRVERGLIRVDADEVTYPLHVILRYELEQELVSGSLEVADLPEAWDARMRDYLGLSTIDNPADGPMQDVHWPGAAFGYFPSYTLGAMMAAQQWAALTRERPSADEDLAKGNFEAINGWRREKIWSQGSRWSTPDLLERATGEKLNAKHFVNHLRQRYGG</sequence>
<comment type="similarity">
    <text evidence="1">Belongs to the peptidase M32 family.</text>
</comment>
<dbReference type="GO" id="GO:0006508">
    <property type="term" value="P:proteolysis"/>
    <property type="evidence" value="ECO:0007669"/>
    <property type="project" value="UniProtKB-UniRule"/>
</dbReference>
<evidence type="ECO:0000256" key="2">
    <source>
        <dbReference type="PIRSR" id="PIRSR006615-1"/>
    </source>
</evidence>
<dbReference type="PANTHER" id="PTHR34217:SF1">
    <property type="entry name" value="CARBOXYPEPTIDASE 1"/>
    <property type="match status" value="1"/>
</dbReference>
<dbReference type="PANTHER" id="PTHR34217">
    <property type="entry name" value="METAL-DEPENDENT CARBOXYPEPTIDASE"/>
    <property type="match status" value="1"/>
</dbReference>
<name>L0KI92_MESAW</name>
<dbReference type="InterPro" id="IPR001333">
    <property type="entry name" value="Peptidase_M32_Taq"/>
</dbReference>
<keyword evidence="1 2" id="KW-0479">Metal-binding</keyword>
<dbReference type="SUPFAM" id="SSF55486">
    <property type="entry name" value="Metalloproteases ('zincins'), catalytic domain"/>
    <property type="match status" value="1"/>
</dbReference>
<protein>
    <recommendedName>
        <fullName evidence="1">Metal-dependent carboxypeptidase</fullName>
        <ecNumber evidence="1">3.4.17.19</ecNumber>
    </recommendedName>
</protein>
<feature type="active site" description="Proton donor/acceptor" evidence="3">
    <location>
        <position position="282"/>
    </location>
</feature>
<evidence type="ECO:0000313" key="5">
    <source>
        <dbReference type="Proteomes" id="UP000010998"/>
    </source>
</evidence>
<dbReference type="GO" id="GO:0046872">
    <property type="term" value="F:metal ion binding"/>
    <property type="evidence" value="ECO:0007669"/>
    <property type="project" value="UniProtKB-KW"/>
</dbReference>
<dbReference type="KEGG" id="mam:Mesau_01302"/>
<dbReference type="GO" id="GO:0004181">
    <property type="term" value="F:metallocarboxypeptidase activity"/>
    <property type="evidence" value="ECO:0007669"/>
    <property type="project" value="UniProtKB-UniRule"/>
</dbReference>
<dbReference type="CDD" id="cd06460">
    <property type="entry name" value="M32_Taq"/>
    <property type="match status" value="1"/>
</dbReference>
<accession>L0KI92</accession>
<dbReference type="eggNOG" id="COG2317">
    <property type="taxonomic scope" value="Bacteria"/>
</dbReference>
<evidence type="ECO:0000256" key="3">
    <source>
        <dbReference type="PIRSR" id="PIRSR006615-2"/>
    </source>
</evidence>
<comment type="function">
    <text evidence="1">Broad specificity carboxypetidase that releases amino acids sequentially from the C-terminus, including neutral, aromatic, polar and basic residues.</text>
</comment>
<dbReference type="STRING" id="754035.Mesau_01302"/>
<feature type="binding site" evidence="2">
    <location>
        <position position="311"/>
    </location>
    <ligand>
        <name>Zn(2+)</name>
        <dbReference type="ChEBI" id="CHEBI:29105"/>
        <note>catalytic</note>
    </ligand>
</feature>
<dbReference type="EMBL" id="CP003358">
    <property type="protein sequence ID" value="AGB43773.1"/>
    <property type="molecule type" value="Genomic_DNA"/>
</dbReference>
<organism evidence="4 5">
    <name type="scientific">Mesorhizobium australicum (strain HAMBI 3006 / LMG 24608 / WSM2073)</name>
    <dbReference type="NCBI Taxonomy" id="754035"/>
    <lineage>
        <taxon>Bacteria</taxon>
        <taxon>Pseudomonadati</taxon>
        <taxon>Pseudomonadota</taxon>
        <taxon>Alphaproteobacteria</taxon>
        <taxon>Hyphomicrobiales</taxon>
        <taxon>Phyllobacteriaceae</taxon>
        <taxon>Mesorhizobium</taxon>
    </lineage>
</organism>
<dbReference type="PRINTS" id="PR00998">
    <property type="entry name" value="CRBOXYPTASET"/>
</dbReference>
<gene>
    <name evidence="4" type="ordered locus">Mesau_01302</name>
</gene>
<proteinExistence type="inferred from homology"/>
<feature type="binding site" evidence="2">
    <location>
        <position position="281"/>
    </location>
    <ligand>
        <name>Zn(2+)</name>
        <dbReference type="ChEBI" id="CHEBI:29105"/>
        <note>catalytic</note>
    </ligand>
</feature>
<keyword evidence="2" id="KW-0862">Zinc</keyword>
<comment type="catalytic activity">
    <reaction evidence="1">
        <text>Release of a C-terminal amino acid with broad specificity, except for -Pro.</text>
        <dbReference type="EC" id="3.4.17.19"/>
    </reaction>
</comment>
<comment type="cofactor">
    <cofactor evidence="2">
        <name>Zn(2+)</name>
        <dbReference type="ChEBI" id="CHEBI:29105"/>
    </cofactor>
    <text evidence="2">Binds 1 zinc ion per subunit.</text>
</comment>
<dbReference type="HOGENOM" id="CLU_032916_1_0_5"/>
<dbReference type="AlphaFoldDB" id="L0KI92"/>
<dbReference type="Proteomes" id="UP000010998">
    <property type="component" value="Chromosome"/>
</dbReference>
<dbReference type="PIRSF" id="PIRSF006615">
    <property type="entry name" value="Zn_crbxpep_Taq"/>
    <property type="match status" value="1"/>
</dbReference>
<dbReference type="Pfam" id="PF02074">
    <property type="entry name" value="Peptidase_M32"/>
    <property type="match status" value="1"/>
</dbReference>
<keyword evidence="5" id="KW-1185">Reference proteome</keyword>